<keyword evidence="2" id="KW-1185">Reference proteome</keyword>
<feature type="non-terminal residue" evidence="1">
    <location>
        <position position="111"/>
    </location>
</feature>
<reference evidence="1 2" key="1">
    <citation type="submission" date="2020-03" db="EMBL/GenBank/DDBJ databases">
        <title>Dissostichus mawsoni Genome sequencing and assembly.</title>
        <authorList>
            <person name="Park H."/>
        </authorList>
    </citation>
    <scope>NUCLEOTIDE SEQUENCE [LARGE SCALE GENOMIC DNA]</scope>
    <source>
        <strain evidence="1">DM0001</strain>
        <tissue evidence="1">Muscle</tissue>
    </source>
</reference>
<evidence type="ECO:0000313" key="2">
    <source>
        <dbReference type="Proteomes" id="UP000518266"/>
    </source>
</evidence>
<organism evidence="1 2">
    <name type="scientific">Dissostichus mawsoni</name>
    <name type="common">Antarctic cod</name>
    <dbReference type="NCBI Taxonomy" id="36200"/>
    <lineage>
        <taxon>Eukaryota</taxon>
        <taxon>Metazoa</taxon>
        <taxon>Chordata</taxon>
        <taxon>Craniata</taxon>
        <taxon>Vertebrata</taxon>
        <taxon>Euteleostomi</taxon>
        <taxon>Actinopterygii</taxon>
        <taxon>Neopterygii</taxon>
        <taxon>Teleostei</taxon>
        <taxon>Neoteleostei</taxon>
        <taxon>Acanthomorphata</taxon>
        <taxon>Eupercaria</taxon>
        <taxon>Perciformes</taxon>
        <taxon>Notothenioidei</taxon>
        <taxon>Nototheniidae</taxon>
        <taxon>Dissostichus</taxon>
    </lineage>
</organism>
<gene>
    <name evidence="1" type="ORF">F7725_014510</name>
</gene>
<protein>
    <submittedName>
        <fullName evidence="1">Uncharacterized protein</fullName>
    </submittedName>
</protein>
<dbReference type="Proteomes" id="UP000518266">
    <property type="component" value="Unassembled WGS sequence"/>
</dbReference>
<dbReference type="EMBL" id="JAAKFY010000008">
    <property type="protein sequence ID" value="KAF3853822.1"/>
    <property type="molecule type" value="Genomic_DNA"/>
</dbReference>
<proteinExistence type="predicted"/>
<accession>A0A7J5YW43</accession>
<name>A0A7J5YW43_DISMA</name>
<sequence length="111" mass="12700">MSCLRLSCRMVSLTSRNTSLMFSVLMAVVKWWYRGFTVASRLLARKHSTMNAWTSGRLCSCPVYSGKSVLLRKRMMETLMKTRLLTMVSKMSSDSRSRLVCLSSISTCKRQ</sequence>
<evidence type="ECO:0000313" key="1">
    <source>
        <dbReference type="EMBL" id="KAF3853822.1"/>
    </source>
</evidence>
<comment type="caution">
    <text evidence="1">The sequence shown here is derived from an EMBL/GenBank/DDBJ whole genome shotgun (WGS) entry which is preliminary data.</text>
</comment>
<dbReference type="AlphaFoldDB" id="A0A7J5YW43"/>